<evidence type="ECO:0000256" key="2">
    <source>
        <dbReference type="ARBA" id="ARBA00007131"/>
    </source>
</evidence>
<evidence type="ECO:0000313" key="6">
    <source>
        <dbReference type="Proteomes" id="UP001378188"/>
    </source>
</evidence>
<dbReference type="AlphaFoldDB" id="A0AAW9RU46"/>
<keyword evidence="6" id="KW-1185">Reference proteome</keyword>
<dbReference type="Gene3D" id="3.40.50.970">
    <property type="match status" value="1"/>
</dbReference>
<comment type="similarity">
    <text evidence="2">Belongs to the transketolase family.</text>
</comment>
<comment type="cofactor">
    <cofactor evidence="1">
        <name>thiamine diphosphate</name>
        <dbReference type="ChEBI" id="CHEBI:58937"/>
    </cofactor>
</comment>
<dbReference type="InterPro" id="IPR029061">
    <property type="entry name" value="THDP-binding"/>
</dbReference>
<dbReference type="Proteomes" id="UP001378188">
    <property type="component" value="Unassembled WGS sequence"/>
</dbReference>
<proteinExistence type="inferred from homology"/>
<evidence type="ECO:0000256" key="3">
    <source>
        <dbReference type="ARBA" id="ARBA00023052"/>
    </source>
</evidence>
<dbReference type="InterPro" id="IPR005474">
    <property type="entry name" value="Transketolase_N"/>
</dbReference>
<evidence type="ECO:0000259" key="4">
    <source>
        <dbReference type="Pfam" id="PF00456"/>
    </source>
</evidence>
<dbReference type="SUPFAM" id="SSF52518">
    <property type="entry name" value="Thiamin diphosphate-binding fold (THDP-binding)"/>
    <property type="match status" value="1"/>
</dbReference>
<comment type="caution">
    <text evidence="5">The sequence shown here is derived from an EMBL/GenBank/DDBJ whole genome shotgun (WGS) entry which is preliminary data.</text>
</comment>
<accession>A0AAW9RU46</accession>
<feature type="domain" description="Transketolase N-terminal" evidence="4">
    <location>
        <begin position="18"/>
        <end position="273"/>
    </location>
</feature>
<gene>
    <name evidence="5" type="ORF">V3328_19860</name>
</gene>
<keyword evidence="3" id="KW-0786">Thiamine pyrophosphate</keyword>
<evidence type="ECO:0000256" key="1">
    <source>
        <dbReference type="ARBA" id="ARBA00001964"/>
    </source>
</evidence>
<protein>
    <submittedName>
        <fullName evidence="5">Transketolase</fullName>
    </submittedName>
</protein>
<organism evidence="5 6">
    <name type="scientific">Microbaculum marinum</name>
    <dbReference type="NCBI Taxonomy" id="1764581"/>
    <lineage>
        <taxon>Bacteria</taxon>
        <taxon>Pseudomonadati</taxon>
        <taxon>Pseudomonadota</taxon>
        <taxon>Alphaproteobacteria</taxon>
        <taxon>Hyphomicrobiales</taxon>
        <taxon>Tepidamorphaceae</taxon>
        <taxon>Microbaculum</taxon>
    </lineage>
</organism>
<evidence type="ECO:0000313" key="5">
    <source>
        <dbReference type="EMBL" id="MEJ8573757.1"/>
    </source>
</evidence>
<dbReference type="CDD" id="cd02012">
    <property type="entry name" value="TPP_TK"/>
    <property type="match status" value="1"/>
</dbReference>
<dbReference type="EMBL" id="JAZHOF010000008">
    <property type="protein sequence ID" value="MEJ8573757.1"/>
    <property type="molecule type" value="Genomic_DNA"/>
</dbReference>
<dbReference type="Pfam" id="PF00456">
    <property type="entry name" value="Transketolase_N"/>
    <property type="match status" value="1"/>
</dbReference>
<reference evidence="5 6" key="1">
    <citation type="submission" date="2024-02" db="EMBL/GenBank/DDBJ databases">
        <title>Genome analysis and characterization of Microbaculum marinisediminis sp. nov., isolated from marine sediment.</title>
        <authorList>
            <person name="Du Z.-J."/>
            <person name="Ye Y.-Q."/>
            <person name="Zhang Z.-R."/>
            <person name="Yuan S.-M."/>
            <person name="Zhang X.-Y."/>
        </authorList>
    </citation>
    <scope>NUCLEOTIDE SEQUENCE [LARGE SCALE GENOMIC DNA]</scope>
    <source>
        <strain evidence="5 6">SDUM1044001</strain>
    </source>
</reference>
<dbReference type="RefSeq" id="WP_340331453.1">
    <property type="nucleotide sequence ID" value="NZ_JAZHOF010000008.1"/>
</dbReference>
<dbReference type="PANTHER" id="PTHR47514">
    <property type="entry name" value="TRANSKETOLASE N-TERMINAL SECTION-RELATED"/>
    <property type="match status" value="1"/>
</dbReference>
<name>A0AAW9RU46_9HYPH</name>
<dbReference type="PANTHER" id="PTHR47514:SF1">
    <property type="entry name" value="TRANSKETOLASE N-TERMINAL SECTION-RELATED"/>
    <property type="match status" value="1"/>
</dbReference>
<sequence length="284" mass="31009">MPSRPLRNVSKDDLKEKARLIRRDTVRLTDICGSGHYGSSFSMAELVASLYFQFLHVRPEDPKWADRDRFLLGKGHAAIGLYPVLADLGFFPKSWLDSYTRLNSPLGDHPDVKKVPGADFSSGSIGHNLSVSVGMALGLRLKGSPARVVCMMGDGEQTEGQIWEAAISGAHWGLSNLIGIVDINGAGSDGDPQETMRTEPLAEKWRAFGWEVIVLEDGHDFDQVQDALNRALNGPGEAPRCVLAYTVAGKGVSFMEGTWQWHLGYLGPKDLERAYAEIQAGDIG</sequence>